<evidence type="ECO:0000313" key="7">
    <source>
        <dbReference type="EMBL" id="BBO21303.1"/>
    </source>
</evidence>
<keyword evidence="3 5" id="KW-1133">Transmembrane helix</keyword>
<sequence length="119" mass="13067">MTVRGRFKGLEESGGVGDAALFLGVPGRMSGREDMKYLVWLLRIVLFIVLLGFAVKNSGTVTLHFFFDAAWPLPLVAVMLLFFAVGAVAGLSAALGTFLRQRRELIRLRQELESGGRPK</sequence>
<evidence type="ECO:0000256" key="3">
    <source>
        <dbReference type="ARBA" id="ARBA00022989"/>
    </source>
</evidence>
<gene>
    <name evidence="7" type="ORF">DSYM_20020</name>
</gene>
<dbReference type="Pfam" id="PF06305">
    <property type="entry name" value="LapA_dom"/>
    <property type="match status" value="1"/>
</dbReference>
<keyword evidence="2 5" id="KW-0812">Transmembrane</keyword>
<keyword evidence="1" id="KW-1003">Cell membrane</keyword>
<keyword evidence="4 5" id="KW-0472">Membrane</keyword>
<evidence type="ECO:0000256" key="4">
    <source>
        <dbReference type="ARBA" id="ARBA00023136"/>
    </source>
</evidence>
<evidence type="ECO:0000259" key="6">
    <source>
        <dbReference type="Pfam" id="PF06305"/>
    </source>
</evidence>
<evidence type="ECO:0000256" key="5">
    <source>
        <dbReference type="SAM" id="Phobius"/>
    </source>
</evidence>
<dbReference type="GO" id="GO:0005886">
    <property type="term" value="C:plasma membrane"/>
    <property type="evidence" value="ECO:0007669"/>
    <property type="project" value="InterPro"/>
</dbReference>
<dbReference type="KEGG" id="ddz:DSYM_20020"/>
<reference evidence="7" key="1">
    <citation type="journal article" name="DNA Res.">
        <title>The physiological potential of anammox bacteria as revealed by their core genome structure.</title>
        <authorList>
            <person name="Okubo T."/>
            <person name="Toyoda A."/>
            <person name="Fukuhara K."/>
            <person name="Uchiyama I."/>
            <person name="Harigaya Y."/>
            <person name="Kuroiwa M."/>
            <person name="Suzuki T."/>
            <person name="Murakami Y."/>
            <person name="Suwa Y."/>
            <person name="Takami H."/>
        </authorList>
    </citation>
    <scope>NUCLEOTIDE SEQUENCE</scope>
    <source>
        <strain evidence="7">317325-3</strain>
    </source>
</reference>
<accession>A0A809R0Y6</accession>
<dbReference type="InterPro" id="IPR010445">
    <property type="entry name" value="LapA_dom"/>
</dbReference>
<evidence type="ECO:0000313" key="8">
    <source>
        <dbReference type="Proteomes" id="UP000662914"/>
    </source>
</evidence>
<feature type="domain" description="Lipopolysaccharide assembly protein A" evidence="6">
    <location>
        <begin position="56"/>
        <end position="113"/>
    </location>
</feature>
<name>A0A809R0Y6_9PROT</name>
<feature type="transmembrane region" description="Helical" evidence="5">
    <location>
        <begin position="75"/>
        <end position="99"/>
    </location>
</feature>
<feature type="transmembrane region" description="Helical" evidence="5">
    <location>
        <begin position="37"/>
        <end position="55"/>
    </location>
</feature>
<protein>
    <recommendedName>
        <fullName evidence="6">Lipopolysaccharide assembly protein A domain-containing protein</fullName>
    </recommendedName>
</protein>
<proteinExistence type="predicted"/>
<evidence type="ECO:0000256" key="1">
    <source>
        <dbReference type="ARBA" id="ARBA00022475"/>
    </source>
</evidence>
<dbReference type="Proteomes" id="UP000662914">
    <property type="component" value="Chromosome"/>
</dbReference>
<evidence type="ECO:0000256" key="2">
    <source>
        <dbReference type="ARBA" id="ARBA00022692"/>
    </source>
</evidence>
<organism evidence="7 8">
    <name type="scientific">Candidatus Desulfobacillus denitrificans</name>
    <dbReference type="NCBI Taxonomy" id="2608985"/>
    <lineage>
        <taxon>Bacteria</taxon>
        <taxon>Pseudomonadati</taxon>
        <taxon>Pseudomonadota</taxon>
        <taxon>Betaproteobacteria</taxon>
        <taxon>Candidatus Desulfobacillus</taxon>
    </lineage>
</organism>
<dbReference type="AlphaFoldDB" id="A0A809R0Y6"/>
<dbReference type="EMBL" id="AP021857">
    <property type="protein sequence ID" value="BBO21303.1"/>
    <property type="molecule type" value="Genomic_DNA"/>
</dbReference>